<dbReference type="RefSeq" id="WP_188650749.1">
    <property type="nucleotide sequence ID" value="NZ_BMNR01000002.1"/>
</dbReference>
<reference evidence="2" key="1">
    <citation type="journal article" date="2014" name="Int. J. Syst. Evol. Microbiol.">
        <title>Complete genome sequence of Corynebacterium casei LMG S-19264T (=DSM 44701T), isolated from a smear-ripened cheese.</title>
        <authorList>
            <consortium name="US DOE Joint Genome Institute (JGI-PGF)"/>
            <person name="Walter F."/>
            <person name="Albersmeier A."/>
            <person name="Kalinowski J."/>
            <person name="Ruckert C."/>
        </authorList>
    </citation>
    <scope>NUCLEOTIDE SEQUENCE</scope>
    <source>
        <strain evidence="2">JCM 12862</strain>
    </source>
</reference>
<evidence type="ECO:0008006" key="4">
    <source>
        <dbReference type="Google" id="ProtNLM"/>
    </source>
</evidence>
<accession>A0A8J3BFS5</accession>
<evidence type="ECO:0000313" key="3">
    <source>
        <dbReference type="Proteomes" id="UP000612329"/>
    </source>
</evidence>
<evidence type="ECO:0000256" key="1">
    <source>
        <dbReference type="SAM" id="Coils"/>
    </source>
</evidence>
<dbReference type="Gene3D" id="1.10.1660.10">
    <property type="match status" value="1"/>
</dbReference>
<sequence>MDTTDLIPVQLLCERYDIPISFLDTLQEFQLVEIIDEDNSLYIHTKQIKKVEKMMRLHYDLEINFEGLDAIHNLLNQVESLKKEVKILRNKLRFYQDL</sequence>
<keyword evidence="1" id="KW-0175">Coiled coil</keyword>
<organism evidence="2 3">
    <name type="scientific">Yeosuana aromativorans</name>
    <dbReference type="NCBI Taxonomy" id="288019"/>
    <lineage>
        <taxon>Bacteria</taxon>
        <taxon>Pseudomonadati</taxon>
        <taxon>Bacteroidota</taxon>
        <taxon>Flavobacteriia</taxon>
        <taxon>Flavobacteriales</taxon>
        <taxon>Flavobacteriaceae</taxon>
        <taxon>Yeosuana</taxon>
    </lineage>
</organism>
<gene>
    <name evidence="2" type="ORF">GCM10007962_10410</name>
</gene>
<keyword evidence="3" id="KW-1185">Reference proteome</keyword>
<dbReference type="EMBL" id="BMNR01000002">
    <property type="protein sequence ID" value="GGK18153.1"/>
    <property type="molecule type" value="Genomic_DNA"/>
</dbReference>
<proteinExistence type="predicted"/>
<dbReference type="Proteomes" id="UP000612329">
    <property type="component" value="Unassembled WGS sequence"/>
</dbReference>
<evidence type="ECO:0000313" key="2">
    <source>
        <dbReference type="EMBL" id="GGK18153.1"/>
    </source>
</evidence>
<feature type="coiled-coil region" evidence="1">
    <location>
        <begin position="71"/>
        <end position="98"/>
    </location>
</feature>
<comment type="caution">
    <text evidence="2">The sequence shown here is derived from an EMBL/GenBank/DDBJ whole genome shotgun (WGS) entry which is preliminary data.</text>
</comment>
<reference evidence="2" key="2">
    <citation type="submission" date="2020-09" db="EMBL/GenBank/DDBJ databases">
        <authorList>
            <person name="Sun Q."/>
            <person name="Ohkuma M."/>
        </authorList>
    </citation>
    <scope>NUCLEOTIDE SEQUENCE</scope>
    <source>
        <strain evidence="2">JCM 12862</strain>
    </source>
</reference>
<protein>
    <recommendedName>
        <fullName evidence="4">MerR family transcriptional regulator</fullName>
    </recommendedName>
</protein>
<name>A0A8J3BFS5_9FLAO</name>
<dbReference type="AlphaFoldDB" id="A0A8J3BFS5"/>
<dbReference type="Pfam" id="PF13591">
    <property type="entry name" value="MerR_2"/>
    <property type="match status" value="1"/>
</dbReference>